<dbReference type="Proteomes" id="UP000095751">
    <property type="component" value="Unassembled WGS sequence"/>
</dbReference>
<keyword evidence="2" id="KW-0813">Transport</keyword>
<evidence type="ECO:0000256" key="5">
    <source>
        <dbReference type="ARBA" id="ARBA00022927"/>
    </source>
</evidence>
<evidence type="ECO:0000256" key="6">
    <source>
        <dbReference type="SAM" id="MobiDB-lite"/>
    </source>
</evidence>
<feature type="transmembrane region" description="Helical" evidence="7">
    <location>
        <begin position="46"/>
        <end position="66"/>
    </location>
</feature>
<evidence type="ECO:0000256" key="4">
    <source>
        <dbReference type="ARBA" id="ARBA00022737"/>
    </source>
</evidence>
<dbReference type="GO" id="GO:0006606">
    <property type="term" value="P:protein import into nucleus"/>
    <property type="evidence" value="ECO:0007669"/>
    <property type="project" value="InterPro"/>
</dbReference>
<dbReference type="Gene3D" id="1.25.10.10">
    <property type="entry name" value="Leucine-rich Repeat Variant"/>
    <property type="match status" value="1"/>
</dbReference>
<dbReference type="EMBL" id="KV784355">
    <property type="protein sequence ID" value="OEU19844.1"/>
    <property type="molecule type" value="Genomic_DNA"/>
</dbReference>
<feature type="non-terminal residue" evidence="8">
    <location>
        <position position="665"/>
    </location>
</feature>
<keyword evidence="4" id="KW-0677">Repeat</keyword>
<dbReference type="PANTHER" id="PTHR10527">
    <property type="entry name" value="IMPORTIN BETA"/>
    <property type="match status" value="1"/>
</dbReference>
<evidence type="ECO:0000256" key="2">
    <source>
        <dbReference type="ARBA" id="ARBA00022448"/>
    </source>
</evidence>
<evidence type="ECO:0000256" key="1">
    <source>
        <dbReference type="ARBA" id="ARBA00004496"/>
    </source>
</evidence>
<dbReference type="InterPro" id="IPR011989">
    <property type="entry name" value="ARM-like"/>
</dbReference>
<dbReference type="InterPro" id="IPR016024">
    <property type="entry name" value="ARM-type_fold"/>
</dbReference>
<gene>
    <name evidence="8" type="ORF">FRACYDRAFT_182011</name>
</gene>
<feature type="transmembrane region" description="Helical" evidence="7">
    <location>
        <begin position="78"/>
        <end position="97"/>
    </location>
</feature>
<dbReference type="GO" id="GO:0005737">
    <property type="term" value="C:cytoplasm"/>
    <property type="evidence" value="ECO:0007669"/>
    <property type="project" value="UniProtKB-SubCell"/>
</dbReference>
<keyword evidence="7" id="KW-0472">Membrane</keyword>
<protein>
    <submittedName>
        <fullName evidence="8">ARM repeat-containing protein</fullName>
    </submittedName>
</protein>
<reference evidence="8 9" key="1">
    <citation type="submission" date="2016-09" db="EMBL/GenBank/DDBJ databases">
        <title>Extensive genetic diversity and differential bi-allelic expression allows diatom success in the polar Southern Ocean.</title>
        <authorList>
            <consortium name="DOE Joint Genome Institute"/>
            <person name="Mock T."/>
            <person name="Otillar R.P."/>
            <person name="Strauss J."/>
            <person name="Dupont C."/>
            <person name="Frickenhaus S."/>
            <person name="Maumus F."/>
            <person name="Mcmullan M."/>
            <person name="Sanges R."/>
            <person name="Schmutz J."/>
            <person name="Toseland A."/>
            <person name="Valas R."/>
            <person name="Veluchamy A."/>
            <person name="Ward B.J."/>
            <person name="Allen A."/>
            <person name="Barry K."/>
            <person name="Falciatore A."/>
            <person name="Ferrante M."/>
            <person name="Fortunato A.E."/>
            <person name="Gloeckner G."/>
            <person name="Gruber A."/>
            <person name="Hipkin R."/>
            <person name="Janech M."/>
            <person name="Kroth P."/>
            <person name="Leese F."/>
            <person name="Lindquist E."/>
            <person name="Lyon B.R."/>
            <person name="Martin J."/>
            <person name="Mayer C."/>
            <person name="Parker M."/>
            <person name="Quesneville H."/>
            <person name="Raymond J."/>
            <person name="Uhlig C."/>
            <person name="Valentin K.U."/>
            <person name="Worden A.Z."/>
            <person name="Armbrust E.V."/>
            <person name="Bowler C."/>
            <person name="Green B."/>
            <person name="Moulton V."/>
            <person name="Van Oosterhout C."/>
            <person name="Grigoriev I."/>
        </authorList>
    </citation>
    <scope>NUCLEOTIDE SEQUENCE [LARGE SCALE GENOMIC DNA]</scope>
    <source>
        <strain evidence="8 9">CCMP1102</strain>
    </source>
</reference>
<evidence type="ECO:0000313" key="9">
    <source>
        <dbReference type="Proteomes" id="UP000095751"/>
    </source>
</evidence>
<feature type="region of interest" description="Disordered" evidence="6">
    <location>
        <begin position="1"/>
        <end position="29"/>
    </location>
</feature>
<organism evidence="8 9">
    <name type="scientific">Fragilariopsis cylindrus CCMP1102</name>
    <dbReference type="NCBI Taxonomy" id="635003"/>
    <lineage>
        <taxon>Eukaryota</taxon>
        <taxon>Sar</taxon>
        <taxon>Stramenopiles</taxon>
        <taxon>Ochrophyta</taxon>
        <taxon>Bacillariophyta</taxon>
        <taxon>Bacillariophyceae</taxon>
        <taxon>Bacillariophycidae</taxon>
        <taxon>Bacillariales</taxon>
        <taxon>Bacillariaceae</taxon>
        <taxon>Fragilariopsis</taxon>
    </lineage>
</organism>
<dbReference type="InterPro" id="IPR040122">
    <property type="entry name" value="Importin_beta"/>
</dbReference>
<proteinExistence type="predicted"/>
<evidence type="ECO:0000313" key="8">
    <source>
        <dbReference type="EMBL" id="OEU19844.1"/>
    </source>
</evidence>
<keyword evidence="5" id="KW-0653">Protein transport</keyword>
<accession>A0A1E7FNZ1</accession>
<keyword evidence="9" id="KW-1185">Reference proteome</keyword>
<dbReference type="KEGG" id="fcy:FRACYDRAFT_182011"/>
<name>A0A1E7FNZ1_9STRA</name>
<feature type="compositionally biased region" description="Acidic residues" evidence="6">
    <location>
        <begin position="1"/>
        <end position="16"/>
    </location>
</feature>
<dbReference type="AlphaFoldDB" id="A0A1E7FNZ1"/>
<evidence type="ECO:0000256" key="3">
    <source>
        <dbReference type="ARBA" id="ARBA00022490"/>
    </source>
</evidence>
<keyword evidence="3" id="KW-0963">Cytoplasm</keyword>
<sequence length="665" mass="71371">MAQKSDEEDDDDDDWINEPPVLVEDGLDDGDGNDEAIYAVTLMESFLLYLAGPALGVALPLVRQLLENKDCWRHARAGLAILEVGLVAAPVALATHVPEIIQAASSLADPSSSHPRVQYQAIRLLGAVCETHPSVRNVHGQIILERTAAALSSQVNKISALASLVISSYCRGDGSNEDEEEMAQQCIVPFLPDLLKALIQGPLSITNTGAGSVVIRARAMNAAACLAEASREAFCPYYAHVMPGLLASVQIAQVDIVTAALQSLTIVGQAVGKEMFESDAKQVLSWIVGVVPTAAAIAHGGEAVASSSFPTSDLLSACARIAAVLEEDFSPYIDAILPALYHVAKAPADISIEEGNETGMQNDGGEEGTMTVAIPGRGFQRISINTSAILEKATNNRIMFELIKALGATFGPRVQETFEIFLPLAKFVYSADVRSTAAQTLSALFDSACAYGEEIGDMSIPRHYLPLLSDVISEQIAQEDPSDTEALYALGDSLSEIYYIAYGYRNDALGQEILNNLSMSMRVEVVKRCMKTMVDCLGRRDGVTKILLGNLTGADEKEDYTAQLRAEDNLLKPLVDSIGYLLKFSKTEFVPIFETCIVPTLGKYLSITSDVRASVAAMCLFDDIVEHCGPEAAAKYSPTLLQGIMVVMNDPSKYDQDLVQAAVYG</sequence>
<dbReference type="SUPFAM" id="SSF48371">
    <property type="entry name" value="ARM repeat"/>
    <property type="match status" value="1"/>
</dbReference>
<evidence type="ECO:0000256" key="7">
    <source>
        <dbReference type="SAM" id="Phobius"/>
    </source>
</evidence>
<keyword evidence="7" id="KW-0812">Transmembrane</keyword>
<keyword evidence="7" id="KW-1133">Transmembrane helix</keyword>
<comment type="subcellular location">
    <subcellularLocation>
        <location evidence="1">Cytoplasm</location>
    </subcellularLocation>
</comment>
<dbReference type="OrthoDB" id="543373at2759"/>
<dbReference type="InParanoid" id="A0A1E7FNZ1"/>